<sequence length="400" mass="44667">MANLTYLFLQIPFFILLLSFSPSSATYENRKTLTPSPQPQPSQTDYKGCFSKVYAFGDSYTDTGNAHFTNGFQSMYQQGTSSPPSGNLPGYRQCDGRLVIDYLCEYLSVPHLSAYKNSSAQFSGGANFAIAGSTALSSDFFTQSRVGHSLMWKQNPESCQTQVDWFQQYLADYDCKGKDEAACEGEMANTLFWVGEMGGNDYARLYGSSSTVHSRHLTRQAVRNVCGLVTRLLDNGAKYIVVQGLPPAGCLPVHVSSCPSNERDQFGCSARVNSLIMAHNDLLQRKLEGIRQRYHNCMIIYADYWSAYLTIQSNYKQYQFEEPVKACCGAGEGPLNFDTNHLCGSTGTSTCKDSKKYINWDGVHFTEAMHQHLSDLFFNQNYCKPSFAELIKKKRGTSGY</sequence>
<keyword evidence="3" id="KW-0732">Signal</keyword>
<feature type="chain" id="PRO_5024357862" description="SGNH hydrolase-type esterase domain-containing protein" evidence="3">
    <location>
        <begin position="26"/>
        <end position="400"/>
    </location>
</feature>
<dbReference type="AlphaFoldDB" id="A0A5N6R4F7"/>
<dbReference type="InterPro" id="IPR001087">
    <property type="entry name" value="GDSL"/>
</dbReference>
<accession>A0A5N6R4F7</accession>
<dbReference type="Gene3D" id="3.40.50.1110">
    <property type="entry name" value="SGNH hydrolase"/>
    <property type="match status" value="1"/>
</dbReference>
<keyword evidence="2" id="KW-0325">Glycoprotein</keyword>
<gene>
    <name evidence="4" type="ORF">FH972_009278</name>
</gene>
<dbReference type="EMBL" id="CM017323">
    <property type="protein sequence ID" value="KAE8023601.1"/>
    <property type="molecule type" value="Genomic_DNA"/>
</dbReference>
<evidence type="ECO:0000313" key="5">
    <source>
        <dbReference type="Proteomes" id="UP000327013"/>
    </source>
</evidence>
<keyword evidence="5" id="KW-1185">Reference proteome</keyword>
<dbReference type="InterPro" id="IPR036514">
    <property type="entry name" value="SGNH_hydro_sf"/>
</dbReference>
<evidence type="ECO:0000256" key="1">
    <source>
        <dbReference type="ARBA" id="ARBA00008668"/>
    </source>
</evidence>
<dbReference type="SUPFAM" id="SSF52266">
    <property type="entry name" value="SGNH hydrolase"/>
    <property type="match status" value="1"/>
</dbReference>
<evidence type="ECO:0000313" key="4">
    <source>
        <dbReference type="EMBL" id="KAE8023601.1"/>
    </source>
</evidence>
<proteinExistence type="inferred from homology"/>
<feature type="signal peptide" evidence="3">
    <location>
        <begin position="1"/>
        <end position="25"/>
    </location>
</feature>
<evidence type="ECO:0008006" key="6">
    <source>
        <dbReference type="Google" id="ProtNLM"/>
    </source>
</evidence>
<evidence type="ECO:0000256" key="3">
    <source>
        <dbReference type="SAM" id="SignalP"/>
    </source>
</evidence>
<name>A0A5N6R4F7_9ROSI</name>
<comment type="similarity">
    <text evidence="1">Belongs to the 'GDSL' lipolytic enzyme family.</text>
</comment>
<dbReference type="Proteomes" id="UP000327013">
    <property type="component" value="Chromosome 3"/>
</dbReference>
<protein>
    <recommendedName>
        <fullName evidence="6">SGNH hydrolase-type esterase domain-containing protein</fullName>
    </recommendedName>
</protein>
<dbReference type="GO" id="GO:0016788">
    <property type="term" value="F:hydrolase activity, acting on ester bonds"/>
    <property type="evidence" value="ECO:0007669"/>
    <property type="project" value="InterPro"/>
</dbReference>
<organism evidence="4 5">
    <name type="scientific">Carpinus fangiana</name>
    <dbReference type="NCBI Taxonomy" id="176857"/>
    <lineage>
        <taxon>Eukaryota</taxon>
        <taxon>Viridiplantae</taxon>
        <taxon>Streptophyta</taxon>
        <taxon>Embryophyta</taxon>
        <taxon>Tracheophyta</taxon>
        <taxon>Spermatophyta</taxon>
        <taxon>Magnoliopsida</taxon>
        <taxon>eudicotyledons</taxon>
        <taxon>Gunneridae</taxon>
        <taxon>Pentapetalae</taxon>
        <taxon>rosids</taxon>
        <taxon>fabids</taxon>
        <taxon>Fagales</taxon>
        <taxon>Betulaceae</taxon>
        <taxon>Carpinus</taxon>
    </lineage>
</organism>
<dbReference type="PANTHER" id="PTHR22835:SF532">
    <property type="entry name" value="SERINE-RICH ADHESIN FOR PLATELETS-LIKE ISOFORM X1"/>
    <property type="match status" value="1"/>
</dbReference>
<dbReference type="OrthoDB" id="1600564at2759"/>
<dbReference type="Pfam" id="PF00657">
    <property type="entry name" value="Lipase_GDSL"/>
    <property type="match status" value="1"/>
</dbReference>
<dbReference type="PANTHER" id="PTHR22835">
    <property type="entry name" value="ZINC FINGER FYVE DOMAIN CONTAINING PROTEIN"/>
    <property type="match status" value="1"/>
</dbReference>
<reference evidence="4 5" key="1">
    <citation type="submission" date="2019-06" db="EMBL/GenBank/DDBJ databases">
        <title>A chromosomal-level reference genome of Carpinus fangiana (Coryloideae, Betulaceae).</title>
        <authorList>
            <person name="Yang X."/>
            <person name="Wang Z."/>
            <person name="Zhang L."/>
            <person name="Hao G."/>
            <person name="Liu J."/>
            <person name="Yang Y."/>
        </authorList>
    </citation>
    <scope>NUCLEOTIDE SEQUENCE [LARGE SCALE GENOMIC DNA]</scope>
    <source>
        <strain evidence="4">Cfa_2016G</strain>
        <tissue evidence="4">Leaf</tissue>
    </source>
</reference>
<evidence type="ECO:0000256" key="2">
    <source>
        <dbReference type="ARBA" id="ARBA00023180"/>
    </source>
</evidence>